<dbReference type="AlphaFoldDB" id="Q5WRV4"/>
<evidence type="ECO:0000313" key="2">
    <source>
        <dbReference type="Proteomes" id="UP000002517"/>
    </source>
</evidence>
<reference evidence="1 2" key="1">
    <citation type="journal article" date="2004" name="Nat. Genet.">
        <title>Evidence in the Legionella pneumophila genome for exploitation of host cell functions and high genome plasticity.</title>
        <authorList>
            <person name="Cazalet C."/>
            <person name="Rusniok C."/>
            <person name="Bruggemann H."/>
            <person name="Zidane N."/>
            <person name="Magnier A."/>
            <person name="Ma L."/>
            <person name="Tichit M."/>
            <person name="Jarraud S."/>
            <person name="Bouchier C."/>
            <person name="Vandenesch F."/>
            <person name="Kunst F."/>
            <person name="Etienne J."/>
            <person name="Glaser P."/>
            <person name="Buchrieser C."/>
        </authorList>
    </citation>
    <scope>NUCLEOTIDE SEQUENCE [LARGE SCALE GENOMIC DNA]</scope>
    <source>
        <strain evidence="1 2">Lens</strain>
        <plasmid evidence="2">Plasmid pLPL</plasmid>
    </source>
</reference>
<geneLocation type="plasmid" evidence="1 2">
    <name>pLPL</name>
</geneLocation>
<sequence length="325" mass="37446">MVTKQELIENPKDLKPHVVLLGAGASKAAFPNGDKSGNELPVMNDLAKILSLNNLLTKNNINPSENFETIYSQITDDGLKKEIESRIIDYFSKLSLPEHVTIYDQLLLSLREKDAIFTFNWDPFLFDAYKRNSDIVSLPQIFFLHGNVRIGACEACDKWGEKNTYCPECDIRFKDVPLLYPIKNKSYFQSSKYTALSWKKAESWFSEAFTITIFGYSAPTSDIEAVSLLNKAWLHISERQFEHVEVIDILSTNILSEKWKSFTPTHHLSSQNSFENSRLWRWPRRSCESLLYPMARGIPCEDFPLSKTKKLDQLHVEIQSISNYE</sequence>
<dbReference type="Proteomes" id="UP000002517">
    <property type="component" value="Plasmid pLPL"/>
</dbReference>
<evidence type="ECO:0000313" key="1">
    <source>
        <dbReference type="EMBL" id="CAH17373.1"/>
    </source>
</evidence>
<dbReference type="KEGG" id="lpf:plpl0054"/>
<name>Q5WRV4_LEGPL</name>
<evidence type="ECO:0008006" key="3">
    <source>
        <dbReference type="Google" id="ProtNLM"/>
    </source>
</evidence>
<dbReference type="HOGENOM" id="CLU_068620_0_0_6"/>
<dbReference type="RefSeq" id="WP_011212644.1">
    <property type="nucleotide sequence ID" value="NC_006366.1"/>
</dbReference>
<gene>
    <name evidence="1" type="ordered locus">plpl0054</name>
</gene>
<proteinExistence type="predicted"/>
<dbReference type="EMBL" id="CR628339">
    <property type="protein sequence ID" value="CAH17373.1"/>
    <property type="molecule type" value="Genomic_DNA"/>
</dbReference>
<keyword evidence="1" id="KW-0614">Plasmid</keyword>
<protein>
    <recommendedName>
        <fullName evidence="3">Deacetylase sirtuin-type domain-containing protein</fullName>
    </recommendedName>
</protein>
<accession>Q5WRV4</accession>
<organism evidence="1 2">
    <name type="scientific">Legionella pneumophila (strain Lens)</name>
    <dbReference type="NCBI Taxonomy" id="297245"/>
    <lineage>
        <taxon>Bacteria</taxon>
        <taxon>Pseudomonadati</taxon>
        <taxon>Pseudomonadota</taxon>
        <taxon>Gammaproteobacteria</taxon>
        <taxon>Legionellales</taxon>
        <taxon>Legionellaceae</taxon>
        <taxon>Legionella</taxon>
    </lineage>
</organism>